<name>A0A810QBH0_9FIRM</name>
<evidence type="ECO:0000256" key="8">
    <source>
        <dbReference type="ARBA" id="ARBA00048596"/>
    </source>
</evidence>
<evidence type="ECO:0000313" key="11">
    <source>
        <dbReference type="EMBL" id="BCK83066.1"/>
    </source>
</evidence>
<evidence type="ECO:0000256" key="7">
    <source>
        <dbReference type="ARBA" id="ARBA00022840"/>
    </source>
</evidence>
<dbReference type="SUPFAM" id="SSF53067">
    <property type="entry name" value="Actin-like ATPase domain"/>
    <property type="match status" value="2"/>
</dbReference>
<dbReference type="HAMAP" id="MF_00542">
    <property type="entry name" value="Butyrate_kinase"/>
    <property type="match status" value="1"/>
</dbReference>
<dbReference type="InterPro" id="IPR011245">
    <property type="entry name" value="Butyrate_kin"/>
</dbReference>
<dbReference type="NCBIfam" id="NF002834">
    <property type="entry name" value="PRK03011.1-5"/>
    <property type="match status" value="1"/>
</dbReference>
<dbReference type="NCBIfam" id="TIGR02707">
    <property type="entry name" value="butyr_kinase"/>
    <property type="match status" value="1"/>
</dbReference>
<keyword evidence="4 9" id="KW-0808">Transferase</keyword>
<dbReference type="GO" id="GO:0006083">
    <property type="term" value="P:acetate metabolic process"/>
    <property type="evidence" value="ECO:0007669"/>
    <property type="project" value="TreeGrafter"/>
</dbReference>
<comment type="similarity">
    <text evidence="2 9 10">Belongs to the acetokinase family.</text>
</comment>
<dbReference type="Pfam" id="PF00871">
    <property type="entry name" value="Acetate_kinase"/>
    <property type="match status" value="1"/>
</dbReference>
<gene>
    <name evidence="9 11" type="primary">buk</name>
    <name evidence="11" type="ORF">MM59RIKEN_03850</name>
</gene>
<dbReference type="GO" id="GO:0047761">
    <property type="term" value="F:butyrate kinase activity"/>
    <property type="evidence" value="ECO:0007669"/>
    <property type="project" value="UniProtKB-UniRule"/>
</dbReference>
<evidence type="ECO:0000256" key="10">
    <source>
        <dbReference type="RuleBase" id="RU003835"/>
    </source>
</evidence>
<dbReference type="PRINTS" id="PR00471">
    <property type="entry name" value="ACETATEKNASE"/>
</dbReference>
<dbReference type="InterPro" id="IPR043129">
    <property type="entry name" value="ATPase_NBD"/>
</dbReference>
<sequence>MEKTYRLFVINPGSTSTRVAYYENEKEVCGTKLVHPAEEIAKYKTINDQLPMRRQMVMEYMEQAGIRELDAIVSRGGGGRPIHCGGYAITPLMVEECSRAPWPHASNLGVMISIGLMEKYGVPGYIYDAPLADDFIDLAKVSGLPELPIQRGAGHPLNEKAAGHKIAGQLGGRYEDYNFIICHLGGGITVNAHEKGRIIDSHINAFSPERAGALPMIAFTKKCFSGEWDYDAAFKRQMGGGGLVAYLGTSDIQEVERRIDAGDEKADFYFNAMIYQIAKDIGGMATVMNGQVDRVILTGEIARSARLVERLKARVEFIAPVEVVPGAVEMQALVDGTLRMLRGEELVRDYDTERND</sequence>
<dbReference type="GO" id="GO:0008776">
    <property type="term" value="F:acetate kinase activity"/>
    <property type="evidence" value="ECO:0007669"/>
    <property type="project" value="TreeGrafter"/>
</dbReference>
<comment type="subcellular location">
    <subcellularLocation>
        <location evidence="1 9">Cytoplasm</location>
    </subcellularLocation>
</comment>
<evidence type="ECO:0000256" key="9">
    <source>
        <dbReference type="HAMAP-Rule" id="MF_00542"/>
    </source>
</evidence>
<dbReference type="CDD" id="cd24011">
    <property type="entry name" value="ASKHA_NBD_BK"/>
    <property type="match status" value="1"/>
</dbReference>
<proteinExistence type="inferred from homology"/>
<dbReference type="AlphaFoldDB" id="A0A810QBH0"/>
<dbReference type="GO" id="GO:0005524">
    <property type="term" value="F:ATP binding"/>
    <property type="evidence" value="ECO:0007669"/>
    <property type="project" value="UniProtKB-KW"/>
</dbReference>
<dbReference type="PANTHER" id="PTHR21060">
    <property type="entry name" value="ACETATE KINASE"/>
    <property type="match status" value="1"/>
</dbReference>
<keyword evidence="3 9" id="KW-0963">Cytoplasm</keyword>
<evidence type="ECO:0000256" key="4">
    <source>
        <dbReference type="ARBA" id="ARBA00022679"/>
    </source>
</evidence>
<dbReference type="PANTHER" id="PTHR21060:SF3">
    <property type="entry name" value="BUTYRATE KINASE 2-RELATED"/>
    <property type="match status" value="1"/>
</dbReference>
<dbReference type="Proteomes" id="UP000679848">
    <property type="component" value="Chromosome"/>
</dbReference>
<evidence type="ECO:0000256" key="5">
    <source>
        <dbReference type="ARBA" id="ARBA00022741"/>
    </source>
</evidence>
<dbReference type="PIRSF" id="PIRSF036458">
    <property type="entry name" value="Butyrate_kin"/>
    <property type="match status" value="1"/>
</dbReference>
<accession>A0A810QBH0</accession>
<dbReference type="RefSeq" id="WP_213542582.1">
    <property type="nucleotide sequence ID" value="NZ_AP023420.1"/>
</dbReference>
<evidence type="ECO:0000256" key="3">
    <source>
        <dbReference type="ARBA" id="ARBA00022490"/>
    </source>
</evidence>
<dbReference type="GO" id="GO:0005737">
    <property type="term" value="C:cytoplasm"/>
    <property type="evidence" value="ECO:0007669"/>
    <property type="project" value="UniProtKB-SubCell"/>
</dbReference>
<dbReference type="PROSITE" id="PS01076">
    <property type="entry name" value="ACETATE_KINASE_2"/>
    <property type="match status" value="1"/>
</dbReference>
<evidence type="ECO:0000313" key="12">
    <source>
        <dbReference type="Proteomes" id="UP000679848"/>
    </source>
</evidence>
<dbReference type="EC" id="2.7.2.7" evidence="9"/>
<reference evidence="11" key="1">
    <citation type="submission" date="2020-09" db="EMBL/GenBank/DDBJ databases">
        <title>New species isolated from human feces.</title>
        <authorList>
            <person name="Kitahara M."/>
            <person name="Shigeno Y."/>
            <person name="Shime M."/>
            <person name="Matsumoto Y."/>
            <person name="Nakamura S."/>
            <person name="Motooka D."/>
            <person name="Fukuoka S."/>
            <person name="Nishikawa H."/>
            <person name="Benno Y."/>
        </authorList>
    </citation>
    <scope>NUCLEOTIDE SEQUENCE</scope>
    <source>
        <strain evidence="11">MM59</strain>
    </source>
</reference>
<dbReference type="KEGG" id="pfaa:MM59RIKEN_03850"/>
<evidence type="ECO:0000256" key="6">
    <source>
        <dbReference type="ARBA" id="ARBA00022777"/>
    </source>
</evidence>
<organism evidence="11 12">
    <name type="scientific">Pusillibacter faecalis</name>
    <dbReference type="NCBI Taxonomy" id="2714358"/>
    <lineage>
        <taxon>Bacteria</taxon>
        <taxon>Bacillati</taxon>
        <taxon>Bacillota</taxon>
        <taxon>Clostridia</taxon>
        <taxon>Eubacteriales</taxon>
        <taxon>Oscillospiraceae</taxon>
        <taxon>Pusillibacter</taxon>
    </lineage>
</organism>
<keyword evidence="7 9" id="KW-0067">ATP-binding</keyword>
<keyword evidence="12" id="KW-1185">Reference proteome</keyword>
<protein>
    <recommendedName>
        <fullName evidence="9">Probable butyrate kinase</fullName>
        <shortName evidence="9">BK</shortName>
        <ecNumber evidence="9">2.7.2.7</ecNumber>
    </recommendedName>
    <alternativeName>
        <fullName evidence="9">Branched-chain carboxylic acid kinase</fullName>
    </alternativeName>
</protein>
<dbReference type="InterPro" id="IPR023865">
    <property type="entry name" value="Aliphatic_acid_kinase_CS"/>
</dbReference>
<comment type="catalytic activity">
    <reaction evidence="8 9">
        <text>butanoate + ATP = butanoyl phosphate + ADP</text>
        <dbReference type="Rhea" id="RHEA:13585"/>
        <dbReference type="ChEBI" id="CHEBI:17968"/>
        <dbReference type="ChEBI" id="CHEBI:30616"/>
        <dbReference type="ChEBI" id="CHEBI:58079"/>
        <dbReference type="ChEBI" id="CHEBI:456216"/>
        <dbReference type="EC" id="2.7.2.7"/>
    </reaction>
</comment>
<evidence type="ECO:0000256" key="1">
    <source>
        <dbReference type="ARBA" id="ARBA00004496"/>
    </source>
</evidence>
<dbReference type="Gene3D" id="3.30.420.40">
    <property type="match status" value="2"/>
</dbReference>
<dbReference type="EMBL" id="AP023420">
    <property type="protein sequence ID" value="BCK83066.1"/>
    <property type="molecule type" value="Genomic_DNA"/>
</dbReference>
<keyword evidence="6 9" id="KW-0418">Kinase</keyword>
<keyword evidence="5 9" id="KW-0547">Nucleotide-binding</keyword>
<dbReference type="InterPro" id="IPR000890">
    <property type="entry name" value="Aliphatic_acid_kin_short-chain"/>
</dbReference>
<evidence type="ECO:0000256" key="2">
    <source>
        <dbReference type="ARBA" id="ARBA00008748"/>
    </source>
</evidence>